<evidence type="ECO:0000313" key="4">
    <source>
        <dbReference type="Proteomes" id="UP000580517"/>
    </source>
</evidence>
<evidence type="ECO:0000256" key="2">
    <source>
        <dbReference type="SAM" id="SignalP"/>
    </source>
</evidence>
<accession>A0A853F8S8</accession>
<comment type="similarity">
    <text evidence="1">Belongs to the UPF0065 (bug) family.</text>
</comment>
<dbReference type="InterPro" id="IPR005064">
    <property type="entry name" value="BUG"/>
</dbReference>
<gene>
    <name evidence="3" type="ORF">H0A68_05845</name>
</gene>
<dbReference type="Pfam" id="PF03401">
    <property type="entry name" value="TctC"/>
    <property type="match status" value="1"/>
</dbReference>
<organism evidence="3 4">
    <name type="scientific">Allopusillimonas soli</name>
    <dbReference type="NCBI Taxonomy" id="659016"/>
    <lineage>
        <taxon>Bacteria</taxon>
        <taxon>Pseudomonadati</taxon>
        <taxon>Pseudomonadota</taxon>
        <taxon>Betaproteobacteria</taxon>
        <taxon>Burkholderiales</taxon>
        <taxon>Alcaligenaceae</taxon>
        <taxon>Allopusillimonas</taxon>
    </lineage>
</organism>
<feature type="chain" id="PRO_5032273758" evidence="2">
    <location>
        <begin position="25"/>
        <end position="327"/>
    </location>
</feature>
<dbReference type="RefSeq" id="WP_129968370.1">
    <property type="nucleotide sequence ID" value="NZ_JACCEW010000002.1"/>
</dbReference>
<sequence>MRHSLIKTIILACAITLGAPVTTAAASSYPDKPIKIIVGFVPGGPTDLYARIAARGLAEILGQQVVVENRAGASGGIAAASVAKAEPDGYTLLVNVVSDIITPLAKKNVGYNLEKDFSPIGLIADAPNVLVVNPSVPVNSLKELIDYARQHPHTLNYGSAGTGTVSHLAGALLASATNTDITHVPYKGTNGAQMDLLAGRISMMFDNMTNGLANAKAGKVKALAVTSPERWPDAKDLPTMTELGFPGVTIMSVFGLVAPAATPKPVVEKLSNALAEALQNKEYRNNIIQSGAQPGSMNAKEYGEYIAQESRRWEKFLEQHPGIIPAE</sequence>
<dbReference type="PIRSF" id="PIRSF017082">
    <property type="entry name" value="YflP"/>
    <property type="match status" value="1"/>
</dbReference>
<dbReference type="AlphaFoldDB" id="A0A853F8S8"/>
<comment type="caution">
    <text evidence="3">The sequence shown here is derived from an EMBL/GenBank/DDBJ whole genome shotgun (WGS) entry which is preliminary data.</text>
</comment>
<dbReference type="Gene3D" id="3.40.190.150">
    <property type="entry name" value="Bordetella uptake gene, domain 1"/>
    <property type="match status" value="1"/>
</dbReference>
<protein>
    <submittedName>
        <fullName evidence="3">Tripartite tricarboxylate transporter substrate binding protein</fullName>
    </submittedName>
</protein>
<keyword evidence="2" id="KW-0732">Signal</keyword>
<dbReference type="EMBL" id="JACCEW010000002">
    <property type="protein sequence ID" value="NYT36387.1"/>
    <property type="molecule type" value="Genomic_DNA"/>
</dbReference>
<dbReference type="SUPFAM" id="SSF53850">
    <property type="entry name" value="Periplasmic binding protein-like II"/>
    <property type="match status" value="1"/>
</dbReference>
<proteinExistence type="inferred from homology"/>
<feature type="signal peptide" evidence="2">
    <location>
        <begin position="1"/>
        <end position="24"/>
    </location>
</feature>
<reference evidence="3 4" key="1">
    <citation type="submission" date="2020-07" db="EMBL/GenBank/DDBJ databases">
        <title>Taxonomic revisions and descriptions of new bacterial species based on genomic comparisons in the high-G+C-content subgroup of the family Alcaligenaceae.</title>
        <authorList>
            <person name="Szabo A."/>
            <person name="Felfoldi T."/>
        </authorList>
    </citation>
    <scope>NUCLEOTIDE SEQUENCE [LARGE SCALE GENOMIC DNA]</scope>
    <source>
        <strain evidence="3 4">DSM 25264</strain>
    </source>
</reference>
<keyword evidence="4" id="KW-1185">Reference proteome</keyword>
<evidence type="ECO:0000256" key="1">
    <source>
        <dbReference type="ARBA" id="ARBA00006987"/>
    </source>
</evidence>
<dbReference type="Proteomes" id="UP000580517">
    <property type="component" value="Unassembled WGS sequence"/>
</dbReference>
<dbReference type="PANTHER" id="PTHR42928:SF5">
    <property type="entry name" value="BLR1237 PROTEIN"/>
    <property type="match status" value="1"/>
</dbReference>
<dbReference type="CDD" id="cd07012">
    <property type="entry name" value="PBP2_Bug_TTT"/>
    <property type="match status" value="1"/>
</dbReference>
<dbReference type="InterPro" id="IPR042100">
    <property type="entry name" value="Bug_dom1"/>
</dbReference>
<dbReference type="Gene3D" id="3.40.190.10">
    <property type="entry name" value="Periplasmic binding protein-like II"/>
    <property type="match status" value="1"/>
</dbReference>
<dbReference type="OrthoDB" id="8678825at2"/>
<name>A0A853F8S8_9BURK</name>
<evidence type="ECO:0000313" key="3">
    <source>
        <dbReference type="EMBL" id="NYT36387.1"/>
    </source>
</evidence>
<dbReference type="PANTHER" id="PTHR42928">
    <property type="entry name" value="TRICARBOXYLATE-BINDING PROTEIN"/>
    <property type="match status" value="1"/>
</dbReference>